<dbReference type="EMBL" id="JARQWQ010000090">
    <property type="protein sequence ID" value="KAK2552117.1"/>
    <property type="molecule type" value="Genomic_DNA"/>
</dbReference>
<proteinExistence type="predicted"/>
<reference evidence="2" key="1">
    <citation type="journal article" date="2023" name="G3 (Bethesda)">
        <title>Whole genome assembly and annotation of the endangered Caribbean coral Acropora cervicornis.</title>
        <authorList>
            <person name="Selwyn J.D."/>
            <person name="Vollmer S.V."/>
        </authorList>
    </citation>
    <scope>NUCLEOTIDE SEQUENCE</scope>
    <source>
        <strain evidence="2">K2</strain>
    </source>
</reference>
<keyword evidence="3" id="KW-1185">Reference proteome</keyword>
<accession>A0AAD9PZU5</accession>
<dbReference type="Proteomes" id="UP001249851">
    <property type="component" value="Unassembled WGS sequence"/>
</dbReference>
<evidence type="ECO:0000256" key="1">
    <source>
        <dbReference type="SAM" id="MobiDB-lite"/>
    </source>
</evidence>
<gene>
    <name evidence="2" type="ORF">P5673_026868</name>
</gene>
<evidence type="ECO:0000313" key="2">
    <source>
        <dbReference type="EMBL" id="KAK2552117.1"/>
    </source>
</evidence>
<reference evidence="2" key="2">
    <citation type="journal article" date="2023" name="Science">
        <title>Genomic signatures of disease resistance in endangered staghorn corals.</title>
        <authorList>
            <person name="Vollmer S.V."/>
            <person name="Selwyn J.D."/>
            <person name="Despard B.A."/>
            <person name="Roesel C.L."/>
        </authorList>
    </citation>
    <scope>NUCLEOTIDE SEQUENCE</scope>
    <source>
        <strain evidence="2">K2</strain>
    </source>
</reference>
<sequence>MVEVEESSAVDSPNSSDSEKSETEESSSEMGGSVAWSPRVVEDNSMSLHSLGDILEYAEEAKENVSGSPLTSVSLGFIVKDVWGAAIHRARRGPRNQRQSVYFSLSLKTNEPAWLNPSNEDVPVPLSQALANLSVPDEWKIIRDKPNCWSIVQVEKWVLNSVRAATEIVVEQDLNEGSCFISVKAHGCLKDLSNIPQFTTLPINGRVSLALDYVQNSSLCTGISLPEGESIQALVPHVTGSFKDLGNENMPKTTITFSAKCKIFAVSGASCSTCNYLLKLHNRKTQRREKRMGISRNCNKRYLTKEDVVLQLNQERKQRLNAEKREKYWKEKFLEESVQLEDGDHADLTTMLRTVPKENIPEELECLWEQQQKILTTRSKRGYPVASKVSILRTIIRLCIDLYCKNPHVLDPLRKFVILPSNPTIRLYKNKIEEKPGWNDEVLQWCLQTAQEKNLRKEDYWGGFVIDEMKIQSNSVRGIDNINLNLLHQVFLDLQLKIYWCILDRAECNRQFVKLHFNGRDPLADKFIATNIHSGTPMHNIKKIRNNLEKSNLSGKPRSLKIQGKNVTWQQFKDAFQWDQKSFSLPLHEKLTDQHFNLDPASKMRNHLAEDVLDDKMLFLMQKYQEDMMGQDKDGSHLDSTTLLLSHTTKLVDLFNDKLAIKSNSDPRLIGLDQFYKFMSDWRNESLESNDQFVSSKLWFDLQSICLGF</sequence>
<evidence type="ECO:0000313" key="3">
    <source>
        <dbReference type="Proteomes" id="UP001249851"/>
    </source>
</evidence>
<organism evidence="2 3">
    <name type="scientific">Acropora cervicornis</name>
    <name type="common">Staghorn coral</name>
    <dbReference type="NCBI Taxonomy" id="6130"/>
    <lineage>
        <taxon>Eukaryota</taxon>
        <taxon>Metazoa</taxon>
        <taxon>Cnidaria</taxon>
        <taxon>Anthozoa</taxon>
        <taxon>Hexacorallia</taxon>
        <taxon>Scleractinia</taxon>
        <taxon>Astrocoeniina</taxon>
        <taxon>Acroporidae</taxon>
        <taxon>Acropora</taxon>
    </lineage>
</organism>
<name>A0AAD9PZU5_ACRCE</name>
<dbReference type="AlphaFoldDB" id="A0AAD9PZU5"/>
<feature type="region of interest" description="Disordered" evidence="1">
    <location>
        <begin position="1"/>
        <end position="35"/>
    </location>
</feature>
<protein>
    <submittedName>
        <fullName evidence="2">Uncharacterized protein</fullName>
    </submittedName>
</protein>
<comment type="caution">
    <text evidence="2">The sequence shown here is derived from an EMBL/GenBank/DDBJ whole genome shotgun (WGS) entry which is preliminary data.</text>
</comment>